<sequence>MPLHGQGLVRTPPFWFLVLCPARNPALPVALPVLLSVVLATAGPYTAYTTQTCALPCTLLARYDHRPAHIHIPGLSLVLLSRAHPPVHPLYPTHPSLQSLPPSLPPSIHPSIHPSILPRPPLASATPHIASPQQRAPSAYMTLRPTSGLVAPLTLLKRRGDPAAVLLASLTSA</sequence>
<dbReference type="EMBL" id="KZ679270">
    <property type="protein sequence ID" value="PTB36373.1"/>
    <property type="molecule type" value="Genomic_DNA"/>
</dbReference>
<dbReference type="AlphaFoldDB" id="A0A2T3YUX7"/>
<proteinExistence type="predicted"/>
<keyword evidence="2" id="KW-1185">Reference proteome</keyword>
<reference evidence="1 2" key="1">
    <citation type="submission" date="2016-07" db="EMBL/GenBank/DDBJ databases">
        <title>Multiple horizontal gene transfer events from other fungi enriched the ability of initially mycotrophic Trichoderma (Ascomycota) to feed on dead plant biomass.</title>
        <authorList>
            <consortium name="DOE Joint Genome Institute"/>
            <person name="Aerts A."/>
            <person name="Atanasova L."/>
            <person name="Chenthamara K."/>
            <person name="Zhang J."/>
            <person name="Grujic M."/>
            <person name="Henrissat B."/>
            <person name="Kuo A."/>
            <person name="Salamov A."/>
            <person name="Lipzen A."/>
            <person name="Labutti K."/>
            <person name="Barry K."/>
            <person name="Miao Y."/>
            <person name="Rahimi M.J."/>
            <person name="Shen Q."/>
            <person name="Grigoriev I.V."/>
            <person name="Kubicek C.P."/>
            <person name="Druzhinina I.S."/>
        </authorList>
    </citation>
    <scope>NUCLEOTIDE SEQUENCE [LARGE SCALE GENOMIC DNA]</scope>
    <source>
        <strain evidence="1 2">CBS 433.97</strain>
    </source>
</reference>
<organism evidence="1 2">
    <name type="scientific">Trichoderma asperellum (strain ATCC 204424 / CBS 433.97 / NBRC 101777)</name>
    <dbReference type="NCBI Taxonomy" id="1042311"/>
    <lineage>
        <taxon>Eukaryota</taxon>
        <taxon>Fungi</taxon>
        <taxon>Dikarya</taxon>
        <taxon>Ascomycota</taxon>
        <taxon>Pezizomycotina</taxon>
        <taxon>Sordariomycetes</taxon>
        <taxon>Hypocreomycetidae</taxon>
        <taxon>Hypocreales</taxon>
        <taxon>Hypocreaceae</taxon>
        <taxon>Trichoderma</taxon>
    </lineage>
</organism>
<name>A0A2T3YUX7_TRIA4</name>
<dbReference type="Proteomes" id="UP000240493">
    <property type="component" value="Unassembled WGS sequence"/>
</dbReference>
<accession>A0A2T3YUX7</accession>
<gene>
    <name evidence="1" type="ORF">M441DRAFT_277421</name>
</gene>
<evidence type="ECO:0000313" key="1">
    <source>
        <dbReference type="EMBL" id="PTB36373.1"/>
    </source>
</evidence>
<protein>
    <submittedName>
        <fullName evidence="1">Uncharacterized protein</fullName>
    </submittedName>
</protein>
<evidence type="ECO:0000313" key="2">
    <source>
        <dbReference type="Proteomes" id="UP000240493"/>
    </source>
</evidence>